<keyword evidence="3" id="KW-1185">Reference proteome</keyword>
<dbReference type="OrthoDB" id="5514409at2"/>
<comment type="caution">
    <text evidence="2">The sequence shown here is derived from an EMBL/GenBank/DDBJ whole genome shotgun (WGS) entry which is preliminary data.</text>
</comment>
<dbReference type="AlphaFoldDB" id="A0A1U7IXX2"/>
<evidence type="ECO:0000313" key="3">
    <source>
        <dbReference type="Proteomes" id="UP000185557"/>
    </source>
</evidence>
<accession>A0A1U7IXX2</accession>
<name>A0A1U7IXX2_9CYAN</name>
<dbReference type="Pfam" id="PF14065">
    <property type="entry name" value="Pvc16_N"/>
    <property type="match status" value="1"/>
</dbReference>
<evidence type="ECO:0000313" key="2">
    <source>
        <dbReference type="EMBL" id="OKH43262.1"/>
    </source>
</evidence>
<evidence type="ECO:0000259" key="1">
    <source>
        <dbReference type="Pfam" id="PF14065"/>
    </source>
</evidence>
<dbReference type="STRING" id="549789.NIES30_25250"/>
<dbReference type="RefSeq" id="WP_073611222.1">
    <property type="nucleotide sequence ID" value="NZ_MRCG01000035.1"/>
</dbReference>
<feature type="domain" description="Pvc16 N-terminal" evidence="1">
    <location>
        <begin position="5"/>
        <end position="183"/>
    </location>
</feature>
<sequence length="194" mass="21991">MLQDLDSTLETLLRRDLPRNLGDQRFSFATPFAEFIDNKPAFNLFLYDIRENLELRSNIGEIQPRGDLSAAKVRPDARVDCSYLITYWPKTASSPAEEHRYLGEVMKILLRYPYLPNEVLQGSLNPNSPEPPKLPLKMISLRPSQLQSVGEFWQAMGGKPKASLNCTVTLAVPVHGEPETLPLVRSRDFQVLPK</sequence>
<dbReference type="EMBL" id="MRCG01000035">
    <property type="protein sequence ID" value="OKH43262.1"/>
    <property type="molecule type" value="Genomic_DNA"/>
</dbReference>
<protein>
    <recommendedName>
        <fullName evidence="1">Pvc16 N-terminal domain-containing protein</fullName>
    </recommendedName>
</protein>
<dbReference type="InterPro" id="IPR025351">
    <property type="entry name" value="Pvc16_N"/>
</dbReference>
<proteinExistence type="predicted"/>
<reference evidence="2 3" key="1">
    <citation type="submission" date="2016-11" db="EMBL/GenBank/DDBJ databases">
        <title>Draft Genome Sequences of Nine Cyanobacterial Strains from Diverse Habitats.</title>
        <authorList>
            <person name="Zhu T."/>
            <person name="Hou S."/>
            <person name="Lu X."/>
            <person name="Hess W.R."/>
        </authorList>
    </citation>
    <scope>NUCLEOTIDE SEQUENCE [LARGE SCALE GENOMIC DNA]</scope>
    <source>
        <strain evidence="2 3">NIES-30</strain>
    </source>
</reference>
<organism evidence="2 3">
    <name type="scientific">Phormidium tenue NIES-30</name>
    <dbReference type="NCBI Taxonomy" id="549789"/>
    <lineage>
        <taxon>Bacteria</taxon>
        <taxon>Bacillati</taxon>
        <taxon>Cyanobacteriota</taxon>
        <taxon>Cyanophyceae</taxon>
        <taxon>Oscillatoriophycideae</taxon>
        <taxon>Oscillatoriales</taxon>
        <taxon>Oscillatoriaceae</taxon>
        <taxon>Phormidium</taxon>
    </lineage>
</organism>
<gene>
    <name evidence="2" type="ORF">NIES30_25250</name>
</gene>
<dbReference type="Proteomes" id="UP000185557">
    <property type="component" value="Unassembled WGS sequence"/>
</dbReference>